<sequence>MDCEQVRLDETRTSHTWMEDAACRHVVDPGIFDDVATEKTAKAVCRTCPVLADCFSYIHGLADFTGIAAGTVWRNGHHPPVPSTPCESGRSGGNCRPSSLISRARR</sequence>
<comment type="caution">
    <text evidence="3">The sequence shown here is derived from an EMBL/GenBank/DDBJ whole genome shotgun (WGS) entry which is preliminary data.</text>
</comment>
<accession>A0A919DYY3</accession>
<feature type="region of interest" description="Disordered" evidence="1">
    <location>
        <begin position="78"/>
        <end position="106"/>
    </location>
</feature>
<dbReference type="Pfam" id="PF02467">
    <property type="entry name" value="Whib"/>
    <property type="match status" value="1"/>
</dbReference>
<keyword evidence="4" id="KW-1185">Reference proteome</keyword>
<dbReference type="PROSITE" id="PS51674">
    <property type="entry name" value="4FE4S_WBL"/>
    <property type="match status" value="1"/>
</dbReference>
<dbReference type="RefSeq" id="WP_190204302.1">
    <property type="nucleotide sequence ID" value="NZ_BNBI01000005.1"/>
</dbReference>
<reference evidence="3" key="1">
    <citation type="journal article" date="2014" name="Int. J. Syst. Evol. Microbiol.">
        <title>Complete genome sequence of Corynebacterium casei LMG S-19264T (=DSM 44701T), isolated from a smear-ripened cheese.</title>
        <authorList>
            <consortium name="US DOE Joint Genome Institute (JGI-PGF)"/>
            <person name="Walter F."/>
            <person name="Albersmeier A."/>
            <person name="Kalinowski J."/>
            <person name="Ruckert C."/>
        </authorList>
    </citation>
    <scope>NUCLEOTIDE SEQUENCE</scope>
    <source>
        <strain evidence="3">JCM 4477</strain>
    </source>
</reference>
<evidence type="ECO:0000313" key="4">
    <source>
        <dbReference type="Proteomes" id="UP000630718"/>
    </source>
</evidence>
<dbReference type="AlphaFoldDB" id="A0A919DYY3"/>
<dbReference type="Proteomes" id="UP000630718">
    <property type="component" value="Unassembled WGS sequence"/>
</dbReference>
<proteinExistence type="predicted"/>
<organism evidence="3 4">
    <name type="scientific">Streptomyces fumanus</name>
    <dbReference type="NCBI Taxonomy" id="67302"/>
    <lineage>
        <taxon>Bacteria</taxon>
        <taxon>Bacillati</taxon>
        <taxon>Actinomycetota</taxon>
        <taxon>Actinomycetes</taxon>
        <taxon>Kitasatosporales</taxon>
        <taxon>Streptomycetaceae</taxon>
        <taxon>Streptomyces</taxon>
    </lineage>
</organism>
<dbReference type="EMBL" id="BNBI01000005">
    <property type="protein sequence ID" value="GHE99797.1"/>
    <property type="molecule type" value="Genomic_DNA"/>
</dbReference>
<feature type="compositionally biased region" description="Polar residues" evidence="1">
    <location>
        <begin position="96"/>
        <end position="106"/>
    </location>
</feature>
<protein>
    <recommendedName>
        <fullName evidence="2">4Fe-4S Wbl-type domain-containing protein</fullName>
    </recommendedName>
</protein>
<gene>
    <name evidence="3" type="ORF">GCM10018772_25320</name>
</gene>
<dbReference type="InterPro" id="IPR034768">
    <property type="entry name" value="4FE4S_WBL"/>
</dbReference>
<evidence type="ECO:0000256" key="1">
    <source>
        <dbReference type="SAM" id="MobiDB-lite"/>
    </source>
</evidence>
<name>A0A919DYY3_9ACTN</name>
<evidence type="ECO:0000313" key="3">
    <source>
        <dbReference type="EMBL" id="GHE99797.1"/>
    </source>
</evidence>
<reference evidence="3" key="2">
    <citation type="submission" date="2020-09" db="EMBL/GenBank/DDBJ databases">
        <authorList>
            <person name="Sun Q."/>
            <person name="Ohkuma M."/>
        </authorList>
    </citation>
    <scope>NUCLEOTIDE SEQUENCE</scope>
    <source>
        <strain evidence="3">JCM 4477</strain>
    </source>
</reference>
<feature type="domain" description="4Fe-4S Wbl-type" evidence="2">
    <location>
        <begin position="22"/>
        <end position="78"/>
    </location>
</feature>
<evidence type="ECO:0000259" key="2">
    <source>
        <dbReference type="PROSITE" id="PS51674"/>
    </source>
</evidence>